<feature type="binding site" evidence="4">
    <location>
        <position position="15"/>
    </location>
    <ligand>
        <name>Zn(2+)</name>
        <dbReference type="ChEBI" id="CHEBI:29105"/>
    </ligand>
</feature>
<dbReference type="EC" id="3.5.1.103" evidence="4"/>
<comment type="catalytic activity">
    <reaction evidence="4">
        <text>1D-myo-inositol 2-acetamido-2-deoxy-alpha-D-glucopyranoside + H2O = 1D-myo-inositol 2-amino-2-deoxy-alpha-D-glucopyranoside + acetate</text>
        <dbReference type="Rhea" id="RHEA:26180"/>
        <dbReference type="ChEBI" id="CHEBI:15377"/>
        <dbReference type="ChEBI" id="CHEBI:30089"/>
        <dbReference type="ChEBI" id="CHEBI:52442"/>
        <dbReference type="ChEBI" id="CHEBI:58886"/>
        <dbReference type="EC" id="3.5.1.103"/>
    </reaction>
</comment>
<organism evidence="5 6">
    <name type="scientific">Nakamurella panacisegetis</name>
    <dbReference type="NCBI Taxonomy" id="1090615"/>
    <lineage>
        <taxon>Bacteria</taxon>
        <taxon>Bacillati</taxon>
        <taxon>Actinomycetota</taxon>
        <taxon>Actinomycetes</taxon>
        <taxon>Nakamurellales</taxon>
        <taxon>Nakamurellaceae</taxon>
        <taxon>Nakamurella</taxon>
    </lineage>
</organism>
<dbReference type="EMBL" id="LT629710">
    <property type="protein sequence ID" value="SDO28242.1"/>
    <property type="molecule type" value="Genomic_DNA"/>
</dbReference>
<evidence type="ECO:0000313" key="6">
    <source>
        <dbReference type="Proteomes" id="UP000198741"/>
    </source>
</evidence>
<gene>
    <name evidence="4" type="primary">mshB</name>
    <name evidence="5" type="ORF">SAMN04515671_0426</name>
</gene>
<dbReference type="InterPro" id="IPR024078">
    <property type="entry name" value="LmbE-like_dom_sf"/>
</dbReference>
<comment type="function">
    <text evidence="4">Catalyzes the deacetylation of 1D-myo-inositol 2-acetamido-2-deoxy-alpha-D-glucopyranoside (GlcNAc-Ins) in the mycothiol biosynthesis pathway.</text>
</comment>
<evidence type="ECO:0000256" key="2">
    <source>
        <dbReference type="ARBA" id="ARBA00022801"/>
    </source>
</evidence>
<dbReference type="Gene3D" id="3.40.50.10320">
    <property type="entry name" value="LmbE-like"/>
    <property type="match status" value="1"/>
</dbReference>
<protein>
    <recommendedName>
        <fullName evidence="4">1D-myo-inositol 2-acetamido-2-deoxy-alpha-D-glucopyranoside deacetylase</fullName>
        <shortName evidence="4">GlcNAc-Ins deacetylase</shortName>
        <ecNumber evidence="4">3.5.1.103</ecNumber>
    </recommendedName>
    <alternativeName>
        <fullName evidence="4">N-acetyl-1-D-myo-inositol-2-amino-2-deoxy-alpha-D-glucopyranoside deacetylase</fullName>
    </alternativeName>
</protein>
<dbReference type="AlphaFoldDB" id="A0A1H0IA16"/>
<dbReference type="InterPro" id="IPR003737">
    <property type="entry name" value="GlcNAc_PI_deacetylase-related"/>
</dbReference>
<dbReference type="OrthoDB" id="158614at2"/>
<dbReference type="GO" id="GO:0008270">
    <property type="term" value="F:zinc ion binding"/>
    <property type="evidence" value="ECO:0007669"/>
    <property type="project" value="UniProtKB-UniRule"/>
</dbReference>
<accession>A0A1H0IA16</accession>
<dbReference type="PANTHER" id="PTHR12993:SF26">
    <property type="entry name" value="1D-MYO-INOSITOL 2-ACETAMIDO-2-DEOXY-ALPHA-D-GLUCOPYRANOSIDE DEACETYLASE"/>
    <property type="match status" value="1"/>
</dbReference>
<sequence length="278" mass="28610">MSLRRVLAVHAHPDDESITMGGTLARCVADGVAVTVVTATLGEEGEVIGEELQGLTAAFADQLGGYRYTELRAACAALGITDHRFLGGVGAFRDSGMIGTPSADHPRAFLRARSGGPDHEQAVRALVEVIEQVQPDVLLTYDADGGYGHPDHIATHEVAVAAAAGRVPRVLAAVRSAGAAQAALSRLAVPAGYRPATPADMGYLADAGDVAVTIDVRGVDGHRRSALAAHATQIEVLPGGFALSNRIAQPLTDVECFKLLSGAPLPPAATDLFAGLDS</sequence>
<evidence type="ECO:0000256" key="4">
    <source>
        <dbReference type="HAMAP-Rule" id="MF_01696"/>
    </source>
</evidence>
<comment type="similarity">
    <text evidence="4">Belongs to the MshB deacetylase family.</text>
</comment>
<dbReference type="GO" id="GO:0035595">
    <property type="term" value="F:N-acetylglucosaminylinositol deacetylase activity"/>
    <property type="evidence" value="ECO:0007669"/>
    <property type="project" value="UniProtKB-EC"/>
</dbReference>
<comment type="cofactor">
    <cofactor evidence="4">
        <name>Zn(2+)</name>
        <dbReference type="ChEBI" id="CHEBI:29105"/>
    </cofactor>
    <text evidence="4">Binds 1 zinc ion per subunit.</text>
</comment>
<keyword evidence="6" id="KW-1185">Reference proteome</keyword>
<dbReference type="HAMAP" id="MF_01696">
    <property type="entry name" value="MshB"/>
    <property type="match status" value="1"/>
</dbReference>
<dbReference type="Pfam" id="PF02585">
    <property type="entry name" value="PIG-L"/>
    <property type="match status" value="1"/>
</dbReference>
<evidence type="ECO:0000256" key="3">
    <source>
        <dbReference type="ARBA" id="ARBA00022833"/>
    </source>
</evidence>
<keyword evidence="1 4" id="KW-0479">Metal-binding</keyword>
<feature type="binding site" evidence="4">
    <location>
        <position position="152"/>
    </location>
    <ligand>
        <name>Zn(2+)</name>
        <dbReference type="ChEBI" id="CHEBI:29105"/>
    </ligand>
</feature>
<keyword evidence="3 4" id="KW-0862">Zinc</keyword>
<dbReference type="Proteomes" id="UP000198741">
    <property type="component" value="Chromosome I"/>
</dbReference>
<name>A0A1H0IA16_9ACTN</name>
<reference evidence="5 6" key="1">
    <citation type="submission" date="2016-10" db="EMBL/GenBank/DDBJ databases">
        <authorList>
            <person name="de Groot N.N."/>
        </authorList>
    </citation>
    <scope>NUCLEOTIDE SEQUENCE [LARGE SCALE GENOMIC DNA]</scope>
    <source>
        <strain evidence="6">P4-7,KCTC 19426,CECT 7604</strain>
    </source>
</reference>
<evidence type="ECO:0000256" key="1">
    <source>
        <dbReference type="ARBA" id="ARBA00022723"/>
    </source>
</evidence>
<dbReference type="NCBIfam" id="TIGR03445">
    <property type="entry name" value="mycothiol_MshB"/>
    <property type="match status" value="1"/>
</dbReference>
<proteinExistence type="inferred from homology"/>
<dbReference type="SUPFAM" id="SSF102588">
    <property type="entry name" value="LmbE-like"/>
    <property type="match status" value="1"/>
</dbReference>
<dbReference type="PANTHER" id="PTHR12993">
    <property type="entry name" value="N-ACETYLGLUCOSAMINYL-PHOSPHATIDYLINOSITOL DE-N-ACETYLASE-RELATED"/>
    <property type="match status" value="1"/>
</dbReference>
<dbReference type="GO" id="GO:0010125">
    <property type="term" value="P:mycothiol biosynthetic process"/>
    <property type="evidence" value="ECO:0007669"/>
    <property type="project" value="UniProtKB-UniRule"/>
</dbReference>
<feature type="binding site" evidence="4">
    <location>
        <position position="12"/>
    </location>
    <ligand>
        <name>Zn(2+)</name>
        <dbReference type="ChEBI" id="CHEBI:29105"/>
    </ligand>
</feature>
<dbReference type="RefSeq" id="WP_090474338.1">
    <property type="nucleotide sequence ID" value="NZ_LT629710.1"/>
</dbReference>
<dbReference type="InterPro" id="IPR017810">
    <property type="entry name" value="Mycothiol_biosynthesis_MshB"/>
</dbReference>
<dbReference type="STRING" id="1090615.SAMN04515671_0426"/>
<keyword evidence="2 4" id="KW-0378">Hydrolase</keyword>
<evidence type="ECO:0000313" key="5">
    <source>
        <dbReference type="EMBL" id="SDO28242.1"/>
    </source>
</evidence>